<dbReference type="AlphaFoldDB" id="A0A3M2M2R2"/>
<sequence length="256" mass="27585">MNAPTRTATPATSGEQDGIPVCFTARVPDSYVPLPDSPSPEEWSQTLDQLLPTVGGEGRTYAMDNMPRLLPMLQVEEICKTAVHISVENGSLALGMLVVGLLPTRHESALICAESIYRAKKEEYFREVPESELADVDERLAKGLRGPEDTLLATKLPVGPGVTSVSLRSMTFPRPPGIGQGPPPKLGVSFLQLAVPAPRDYTVYFTISTPTVHHTSVFADHLARIARTVSFDEDTVAKARKGGDVVLTREPLGGRG</sequence>
<evidence type="ECO:0000313" key="2">
    <source>
        <dbReference type="Proteomes" id="UP000278673"/>
    </source>
</evidence>
<organism evidence="1 2">
    <name type="scientific">Streptomyces triticirhizae</name>
    <dbReference type="NCBI Taxonomy" id="2483353"/>
    <lineage>
        <taxon>Bacteria</taxon>
        <taxon>Bacillati</taxon>
        <taxon>Actinomycetota</taxon>
        <taxon>Actinomycetes</taxon>
        <taxon>Kitasatosporales</taxon>
        <taxon>Streptomycetaceae</taxon>
        <taxon>Streptomyces</taxon>
    </lineage>
</organism>
<dbReference type="RefSeq" id="WP_122183203.1">
    <property type="nucleotide sequence ID" value="NZ_RFFJ01000031.1"/>
</dbReference>
<gene>
    <name evidence="1" type="ORF">EBN88_08585</name>
</gene>
<dbReference type="Proteomes" id="UP000278673">
    <property type="component" value="Unassembled WGS sequence"/>
</dbReference>
<protein>
    <submittedName>
        <fullName evidence="1">Uncharacterized protein</fullName>
    </submittedName>
</protein>
<dbReference type="EMBL" id="RFFJ01000031">
    <property type="protein sequence ID" value="RMI42775.1"/>
    <property type="molecule type" value="Genomic_DNA"/>
</dbReference>
<keyword evidence="2" id="KW-1185">Reference proteome</keyword>
<reference evidence="1 2" key="1">
    <citation type="submission" date="2018-10" db="EMBL/GenBank/DDBJ databases">
        <title>Isolation, diversity and antifungal activity of actinobacteria from wheat.</title>
        <authorList>
            <person name="Han C."/>
        </authorList>
    </citation>
    <scope>NUCLEOTIDE SEQUENCE [LARGE SCALE GENOMIC DNA]</scope>
    <source>
        <strain evidence="1 2">NEAU-YY642</strain>
    </source>
</reference>
<comment type="caution">
    <text evidence="1">The sequence shown here is derived from an EMBL/GenBank/DDBJ whole genome shotgun (WGS) entry which is preliminary data.</text>
</comment>
<accession>A0A3M2M2R2</accession>
<proteinExistence type="predicted"/>
<evidence type="ECO:0000313" key="1">
    <source>
        <dbReference type="EMBL" id="RMI42775.1"/>
    </source>
</evidence>
<name>A0A3M2M2R2_9ACTN</name>